<reference evidence="2" key="1">
    <citation type="submission" date="2009-02" db="EMBL/GenBank/DDBJ databases">
        <title>The Genome Sequence of Ajellomyces capsulatus strain G186AR.</title>
        <authorList>
            <consortium name="The Broad Institute Genome Sequencing Platform"/>
            <person name="Champion M."/>
            <person name="Cuomo C."/>
            <person name="Ma L.-J."/>
            <person name="Henn M.R."/>
            <person name="Sil A."/>
            <person name="Goldman B."/>
            <person name="Young S.K."/>
            <person name="Kodira C.D."/>
            <person name="Zeng Q."/>
            <person name="Koehrsen M."/>
            <person name="Alvarado L."/>
            <person name="Berlin A."/>
            <person name="Borenstein D."/>
            <person name="Chen Z."/>
            <person name="Engels R."/>
            <person name="Freedman E."/>
            <person name="Gellesch M."/>
            <person name="Goldberg J."/>
            <person name="Griggs A."/>
            <person name="Gujja S."/>
            <person name="Heiman D."/>
            <person name="Hepburn T."/>
            <person name="Howarth C."/>
            <person name="Jen D."/>
            <person name="Larson L."/>
            <person name="Lewis B."/>
            <person name="Mehta T."/>
            <person name="Park D."/>
            <person name="Pearson M."/>
            <person name="Roberts A."/>
            <person name="Saif S."/>
            <person name="Shea T."/>
            <person name="Shenoy N."/>
            <person name="Sisk P."/>
            <person name="Stolte C."/>
            <person name="Sykes S."/>
            <person name="Walk T."/>
            <person name="White J."/>
            <person name="Yandava C."/>
            <person name="Klein B."/>
            <person name="McEwen J.G."/>
            <person name="Puccia R."/>
            <person name="Goldman G.H."/>
            <person name="Felipe M.S."/>
            <person name="Nino-Vega G."/>
            <person name="San-Blas G."/>
            <person name="Taylor J."/>
            <person name="Mendoza L."/>
            <person name="Galagan J."/>
            <person name="Nusbaum C."/>
            <person name="Birren B."/>
        </authorList>
    </citation>
    <scope>NUCLEOTIDE SEQUENCE</scope>
    <source>
        <strain evidence="2">G186AR</strain>
    </source>
</reference>
<dbReference type="GeneID" id="69034419"/>
<protein>
    <submittedName>
        <fullName evidence="2">Uncharacterized protein</fullName>
    </submittedName>
</protein>
<dbReference type="HOGENOM" id="CLU_1767527_0_0_1"/>
<dbReference type="EMBL" id="GG663364">
    <property type="protein sequence ID" value="EEH09757.1"/>
    <property type="molecule type" value="Genomic_DNA"/>
</dbReference>
<accession>C0NET6</accession>
<feature type="region of interest" description="Disordered" evidence="1">
    <location>
        <begin position="80"/>
        <end position="147"/>
    </location>
</feature>
<proteinExistence type="predicted"/>
<dbReference type="InParanoid" id="C0NET6"/>
<name>C0NET6_AJECG</name>
<sequence>MSHRKMVSIVDLCTSISNISYHLNQLCVWRKIYCTQHFAYTVRESTVHSPYLCKYLSSGVEAQFSSLQLSTSDCLPHPIRTPIASPSRTQTTVNDGTEREFSAGAQPSLETSSIPWRFKTKRESRSVKHQSPSQLIAHVQETTDNRA</sequence>
<organism evidence="2 3">
    <name type="scientific">Ajellomyces capsulatus (strain G186AR / H82 / ATCC MYA-2454 / RMSCC 2432)</name>
    <name type="common">Darling's disease fungus</name>
    <name type="synonym">Histoplasma capsulatum</name>
    <dbReference type="NCBI Taxonomy" id="447093"/>
    <lineage>
        <taxon>Eukaryota</taxon>
        <taxon>Fungi</taxon>
        <taxon>Dikarya</taxon>
        <taxon>Ascomycota</taxon>
        <taxon>Pezizomycotina</taxon>
        <taxon>Eurotiomycetes</taxon>
        <taxon>Eurotiomycetidae</taxon>
        <taxon>Onygenales</taxon>
        <taxon>Ajellomycetaceae</taxon>
        <taxon>Histoplasma</taxon>
    </lineage>
</organism>
<dbReference type="AlphaFoldDB" id="C0NET6"/>
<evidence type="ECO:0000256" key="1">
    <source>
        <dbReference type="SAM" id="MobiDB-lite"/>
    </source>
</evidence>
<evidence type="ECO:0000313" key="2">
    <source>
        <dbReference type="EMBL" id="EEH09757.1"/>
    </source>
</evidence>
<keyword evidence="3" id="KW-1185">Reference proteome</keyword>
<evidence type="ECO:0000313" key="3">
    <source>
        <dbReference type="Proteomes" id="UP000001631"/>
    </source>
</evidence>
<dbReference type="Proteomes" id="UP000001631">
    <property type="component" value="Unassembled WGS sequence"/>
</dbReference>
<gene>
    <name evidence="2" type="ORF">HCBG_01402</name>
</gene>
<feature type="compositionally biased region" description="Polar residues" evidence="1">
    <location>
        <begin position="84"/>
        <end position="95"/>
    </location>
</feature>
<dbReference type="RefSeq" id="XP_045290238.1">
    <property type="nucleotide sequence ID" value="XM_045428452.1"/>
</dbReference>